<dbReference type="PROSITE" id="PS52016">
    <property type="entry name" value="TONB_DEPENDENT_REC_3"/>
    <property type="match status" value="1"/>
</dbReference>
<proteinExistence type="inferred from homology"/>
<evidence type="ECO:0000256" key="3">
    <source>
        <dbReference type="ARBA" id="ARBA00022452"/>
    </source>
</evidence>
<dbReference type="AlphaFoldDB" id="A0A1H7L8P0"/>
<dbReference type="Gene3D" id="2.40.170.20">
    <property type="entry name" value="TonB-dependent receptor, beta-barrel domain"/>
    <property type="match status" value="1"/>
</dbReference>
<dbReference type="InterPro" id="IPR036942">
    <property type="entry name" value="Beta-barrel_TonB_sf"/>
</dbReference>
<evidence type="ECO:0000256" key="8">
    <source>
        <dbReference type="SAM" id="SignalP"/>
    </source>
</evidence>
<evidence type="ECO:0000256" key="2">
    <source>
        <dbReference type="ARBA" id="ARBA00022448"/>
    </source>
</evidence>
<feature type="chain" id="PRO_5011542276" evidence="8">
    <location>
        <begin position="20"/>
        <end position="1060"/>
    </location>
</feature>
<dbReference type="InterPro" id="IPR012910">
    <property type="entry name" value="Plug_dom"/>
</dbReference>
<dbReference type="SUPFAM" id="SSF49464">
    <property type="entry name" value="Carboxypeptidase regulatory domain-like"/>
    <property type="match status" value="1"/>
</dbReference>
<dbReference type="Gene3D" id="2.60.40.1120">
    <property type="entry name" value="Carboxypeptidase-like, regulatory domain"/>
    <property type="match status" value="1"/>
</dbReference>
<keyword evidence="4 7" id="KW-0812">Transmembrane</keyword>
<dbReference type="Gene3D" id="2.170.130.10">
    <property type="entry name" value="TonB-dependent receptor, plug domain"/>
    <property type="match status" value="1"/>
</dbReference>
<dbReference type="OrthoDB" id="9768177at2"/>
<keyword evidence="8" id="KW-0732">Signal</keyword>
<dbReference type="SUPFAM" id="SSF56935">
    <property type="entry name" value="Porins"/>
    <property type="match status" value="1"/>
</dbReference>
<dbReference type="EMBL" id="FOAF01000001">
    <property type="protein sequence ID" value="SEK95308.1"/>
    <property type="molecule type" value="Genomic_DNA"/>
</dbReference>
<name>A0A1H7L8P0_OLID1</name>
<dbReference type="NCBIfam" id="TIGR04056">
    <property type="entry name" value="OMP_RagA_SusC"/>
    <property type="match status" value="1"/>
</dbReference>
<evidence type="ECO:0000256" key="6">
    <source>
        <dbReference type="ARBA" id="ARBA00023237"/>
    </source>
</evidence>
<accession>A0A1H7L8P0</accession>
<evidence type="ECO:0000256" key="4">
    <source>
        <dbReference type="ARBA" id="ARBA00022692"/>
    </source>
</evidence>
<dbReference type="InterPro" id="IPR023997">
    <property type="entry name" value="TonB-dep_OMP_SusC/RagA_CS"/>
</dbReference>
<keyword evidence="11" id="KW-1185">Reference proteome</keyword>
<organism evidence="10 11">
    <name type="scientific">Olivibacter domesticus</name>
    <name type="common">Pseudosphingobacterium domesticum</name>
    <dbReference type="NCBI Taxonomy" id="407022"/>
    <lineage>
        <taxon>Bacteria</taxon>
        <taxon>Pseudomonadati</taxon>
        <taxon>Bacteroidota</taxon>
        <taxon>Sphingobacteriia</taxon>
        <taxon>Sphingobacteriales</taxon>
        <taxon>Sphingobacteriaceae</taxon>
        <taxon>Olivibacter</taxon>
    </lineage>
</organism>
<dbReference type="Pfam" id="PF07715">
    <property type="entry name" value="Plug"/>
    <property type="match status" value="1"/>
</dbReference>
<evidence type="ECO:0000313" key="11">
    <source>
        <dbReference type="Proteomes" id="UP000199421"/>
    </source>
</evidence>
<dbReference type="NCBIfam" id="TIGR04057">
    <property type="entry name" value="SusC_RagA_signa"/>
    <property type="match status" value="1"/>
</dbReference>
<evidence type="ECO:0000256" key="1">
    <source>
        <dbReference type="ARBA" id="ARBA00004571"/>
    </source>
</evidence>
<keyword evidence="2 7" id="KW-0813">Transport</keyword>
<dbReference type="GO" id="GO:0009279">
    <property type="term" value="C:cell outer membrane"/>
    <property type="evidence" value="ECO:0007669"/>
    <property type="project" value="UniProtKB-SubCell"/>
</dbReference>
<feature type="domain" description="TonB-dependent receptor plug" evidence="9">
    <location>
        <begin position="116"/>
        <end position="236"/>
    </location>
</feature>
<keyword evidence="6 7" id="KW-0998">Cell outer membrane</keyword>
<evidence type="ECO:0000313" key="10">
    <source>
        <dbReference type="EMBL" id="SEK95308.1"/>
    </source>
</evidence>
<sequence length="1060" mass="117850">MKRSLLIMCSLLISLTTLAQQQRRVTGVVTAAKDGSPVVASIKIKGTDQGTSSNTEGHYALNNVPENAVLIFTSVGYLPLEHPVGSQSVINVSLETGDQTLDEVMVVAYGTAKKGTYTGSASVVKQSDVNDIPTVSFENALVGRVPGMQVTNSSGQAGAAPSIRIRGIGSMNASNEPLYVIDGVPVVSGDAGQMGDYIYTSNNVMNSLNPADIETITVLKDAAASSLYGSRAANGVILITTKKGKEGKPVINLRSSIGITPSWATDNYETAGVQEQVNMLYQVFHDYRTSNGRDESFANADALSKLNTRFNKHGYYFETNGTGLYENVNIKGMTDGIVNREGTYFNWDDVLFRTGVYQTNDLSVSGGDDKTKYYSSLSYTKDQSRIKVNDYDRIAGRINLSQKIGKHIEFMSNVNVSNNTQKGFNDTRSTGSNYFLQSRNLLWPLYWPTDYKTGKPWTDRYGSYAYNAEYYNNEWENKSKTLRVSANETLTINILPELNIKSVFSFDNAEIKDHLYYSANHFDGSTTNGSVTEMSTNIRKIVSSTTANYSKEFGLHGLSLLAGFEVEKNQTDFQRSTGTDLPSSALHTVATAGVLDASAYSWGYNMLSVLSRAEYNYAQRYYASASYRRDGSSRLGPDTRWGDFWSVAGSWRINQEAFMKELDYVSNLRVRASYGVNGTLPIADYGWMSLTKYTDNKYMGSPGGAISTIADKNLTWETSYTTNLALEFGFFDNRLYGTVEYFNRDSKDLLQDVPISTVTGFSSTLKNVGEINNRGFEVDLGYDIIRSDKWRWSASVNASFIKSKVTKLYKNQGDVKGQDIIWYDPTGDDDRAQYIYREGESVLSFYGYEWAGVDPENGKNVWYVNNPENATDGDFVYNGRGATNDWSKANYKILGSALPTVYGGFNTDVEYKGISLGFNFIYKLGGYLYDGAFKDVADDGYYWERIRSEYYYDNMWTASNTGGSLPKLDGNDLTDPQKYSSRQMHSASFLRLKNINLAYSIPTAITRKVGVSSARVYFNGTNLLTFSKYKIADPEVNQYGTRGWETPIGKIYTFGVEFSF</sequence>
<dbReference type="InterPro" id="IPR008969">
    <property type="entry name" value="CarboxyPept-like_regulatory"/>
</dbReference>
<keyword evidence="5 7" id="KW-0472">Membrane</keyword>
<feature type="signal peptide" evidence="8">
    <location>
        <begin position="1"/>
        <end position="19"/>
    </location>
</feature>
<dbReference type="InterPro" id="IPR039426">
    <property type="entry name" value="TonB-dep_rcpt-like"/>
</dbReference>
<dbReference type="Pfam" id="PF13715">
    <property type="entry name" value="CarbopepD_reg_2"/>
    <property type="match status" value="1"/>
</dbReference>
<dbReference type="RefSeq" id="WP_093321547.1">
    <property type="nucleotide sequence ID" value="NZ_FOAF01000001.1"/>
</dbReference>
<dbReference type="InterPro" id="IPR023996">
    <property type="entry name" value="TonB-dep_OMP_SusC/RagA"/>
</dbReference>
<keyword evidence="3 7" id="KW-1134">Transmembrane beta strand</keyword>
<dbReference type="STRING" id="407022.SAMN05661044_01590"/>
<comment type="similarity">
    <text evidence="7">Belongs to the TonB-dependent receptor family.</text>
</comment>
<protein>
    <submittedName>
        <fullName evidence="10">TonB-linked outer membrane protein, SusC/RagA family</fullName>
    </submittedName>
</protein>
<evidence type="ECO:0000256" key="7">
    <source>
        <dbReference type="PROSITE-ProRule" id="PRU01360"/>
    </source>
</evidence>
<evidence type="ECO:0000256" key="5">
    <source>
        <dbReference type="ARBA" id="ARBA00023136"/>
    </source>
</evidence>
<evidence type="ECO:0000259" key="9">
    <source>
        <dbReference type="Pfam" id="PF07715"/>
    </source>
</evidence>
<dbReference type="Proteomes" id="UP000199421">
    <property type="component" value="Unassembled WGS sequence"/>
</dbReference>
<comment type="subcellular location">
    <subcellularLocation>
        <location evidence="1 7">Cell outer membrane</location>
        <topology evidence="1 7">Multi-pass membrane protein</topology>
    </subcellularLocation>
</comment>
<gene>
    <name evidence="10" type="ORF">SAMN05661044_01590</name>
</gene>
<dbReference type="InterPro" id="IPR037066">
    <property type="entry name" value="Plug_dom_sf"/>
</dbReference>
<reference evidence="11" key="1">
    <citation type="submission" date="2016-10" db="EMBL/GenBank/DDBJ databases">
        <authorList>
            <person name="Varghese N."/>
            <person name="Submissions S."/>
        </authorList>
    </citation>
    <scope>NUCLEOTIDE SEQUENCE [LARGE SCALE GENOMIC DNA]</scope>
    <source>
        <strain evidence="11">DSM 18733</strain>
    </source>
</reference>